<name>A0A2W1BWG3_HELAM</name>
<feature type="compositionally biased region" description="Basic and acidic residues" evidence="1">
    <location>
        <begin position="11"/>
        <end position="20"/>
    </location>
</feature>
<proteinExistence type="predicted"/>
<accession>A0A2W1BWG3</accession>
<gene>
    <name evidence="2" type="primary">HaOG203694</name>
    <name evidence="2" type="ORF">B5X24_HaOG203694</name>
</gene>
<evidence type="ECO:0000313" key="3">
    <source>
        <dbReference type="Proteomes" id="UP000249218"/>
    </source>
</evidence>
<sequence>MNEQSAFIINEESHEKIVKEDDSESEYESEDDDEVISDYNEMEDPLGLSEETSNLSRSAEETTSENAYDELIEVKQEFDMEIPSLSRSADGTASENVYDELLEVKQEFNMDIKEEPCFEVPITNDFTAEAWPRYNIHTPEVQNDPLADHPVPSSSVPVVPSSHLVSQPEDGQPPTKRLKKGDNGPVFFYVLLKESQ</sequence>
<evidence type="ECO:0000313" key="2">
    <source>
        <dbReference type="EMBL" id="PZC77140.1"/>
    </source>
</evidence>
<keyword evidence="3" id="KW-1185">Reference proteome</keyword>
<protein>
    <submittedName>
        <fullName evidence="2">Uncharacterized protein</fullName>
    </submittedName>
</protein>
<feature type="region of interest" description="Disordered" evidence="1">
    <location>
        <begin position="139"/>
        <end position="182"/>
    </location>
</feature>
<dbReference type="Proteomes" id="UP000249218">
    <property type="component" value="Unassembled WGS sequence"/>
</dbReference>
<organism evidence="2 3">
    <name type="scientific">Helicoverpa armigera</name>
    <name type="common">Cotton bollworm</name>
    <name type="synonym">Heliothis armigera</name>
    <dbReference type="NCBI Taxonomy" id="29058"/>
    <lineage>
        <taxon>Eukaryota</taxon>
        <taxon>Metazoa</taxon>
        <taxon>Ecdysozoa</taxon>
        <taxon>Arthropoda</taxon>
        <taxon>Hexapoda</taxon>
        <taxon>Insecta</taxon>
        <taxon>Pterygota</taxon>
        <taxon>Neoptera</taxon>
        <taxon>Endopterygota</taxon>
        <taxon>Lepidoptera</taxon>
        <taxon>Glossata</taxon>
        <taxon>Ditrysia</taxon>
        <taxon>Noctuoidea</taxon>
        <taxon>Noctuidae</taxon>
        <taxon>Heliothinae</taxon>
        <taxon>Helicoverpa</taxon>
    </lineage>
</organism>
<reference evidence="2 3" key="1">
    <citation type="journal article" date="2017" name="BMC Biol.">
        <title>Genomic innovations, transcriptional plasticity and gene loss underlying the evolution and divergence of two highly polyphagous and invasive Helicoverpa pest species.</title>
        <authorList>
            <person name="Pearce S.L."/>
            <person name="Clarke D.F."/>
            <person name="East P.D."/>
            <person name="Elfekih S."/>
            <person name="Gordon K.H."/>
            <person name="Jermiin L.S."/>
            <person name="McGaughran A."/>
            <person name="Oakeshott J.G."/>
            <person name="Papanikolaou A."/>
            <person name="Perera O.P."/>
            <person name="Rane R.V."/>
            <person name="Richards S."/>
            <person name="Tay W.T."/>
            <person name="Walsh T.K."/>
            <person name="Anderson A."/>
            <person name="Anderson C.J."/>
            <person name="Asgari S."/>
            <person name="Board P.G."/>
            <person name="Bretschneider A."/>
            <person name="Campbell P.M."/>
            <person name="Chertemps T."/>
            <person name="Christeller J.T."/>
            <person name="Coppin C.W."/>
            <person name="Downes S.J."/>
            <person name="Duan G."/>
            <person name="Farnsworth C.A."/>
            <person name="Good R.T."/>
            <person name="Han L.B."/>
            <person name="Han Y.C."/>
            <person name="Hatje K."/>
            <person name="Horne I."/>
            <person name="Huang Y.P."/>
            <person name="Hughes D.S."/>
            <person name="Jacquin-Joly E."/>
            <person name="James W."/>
            <person name="Jhangiani S."/>
            <person name="Kollmar M."/>
            <person name="Kuwar S.S."/>
            <person name="Li S."/>
            <person name="Liu N.Y."/>
            <person name="Maibeche M.T."/>
            <person name="Miller J.R."/>
            <person name="Montagne N."/>
            <person name="Perry T."/>
            <person name="Qu J."/>
            <person name="Song S.V."/>
            <person name="Sutton G.G."/>
            <person name="Vogel H."/>
            <person name="Walenz B.P."/>
            <person name="Xu W."/>
            <person name="Zhang H.J."/>
            <person name="Zou Z."/>
            <person name="Batterham P."/>
            <person name="Edwards O.R."/>
            <person name="Feyereisen R."/>
            <person name="Gibbs R.A."/>
            <person name="Heckel D.G."/>
            <person name="McGrath A."/>
            <person name="Robin C."/>
            <person name="Scherer S.E."/>
            <person name="Worley K.C."/>
            <person name="Wu Y.D."/>
        </authorList>
    </citation>
    <scope>NUCLEOTIDE SEQUENCE [LARGE SCALE GENOMIC DNA]</scope>
    <source>
        <strain evidence="2">Harm_GR_Male_#8</strain>
        <tissue evidence="2">Whole organism</tissue>
    </source>
</reference>
<dbReference type="EMBL" id="KZ149936">
    <property type="protein sequence ID" value="PZC77140.1"/>
    <property type="molecule type" value="Genomic_DNA"/>
</dbReference>
<dbReference type="AlphaFoldDB" id="A0A2W1BWG3"/>
<feature type="compositionally biased region" description="Acidic residues" evidence="1">
    <location>
        <begin position="21"/>
        <end position="44"/>
    </location>
</feature>
<dbReference type="OrthoDB" id="2266637at2759"/>
<feature type="region of interest" description="Disordered" evidence="1">
    <location>
        <begin position="1"/>
        <end position="65"/>
    </location>
</feature>
<evidence type="ECO:0000256" key="1">
    <source>
        <dbReference type="SAM" id="MobiDB-lite"/>
    </source>
</evidence>
<feature type="compositionally biased region" description="Low complexity" evidence="1">
    <location>
        <begin position="150"/>
        <end position="162"/>
    </location>
</feature>